<comment type="similarity">
    <text evidence="1">Belongs to the NAD(P)-dependent epimerase/dehydratase family.</text>
</comment>
<dbReference type="EMBL" id="UINC01039232">
    <property type="protein sequence ID" value="SVB37420.1"/>
    <property type="molecule type" value="Genomic_DNA"/>
</dbReference>
<accession>A0A382DG17</accession>
<sequence>MLDTDVTGYSLEPPTQPNLFSLASVGDGMQTCIADVRDLDALVAAVSDIAPEIVIHMAAQSLVRYSHSEPVETYATNVMGTVNVLEALRRVDCARVVLAVTSDKCYENTGSQQGYCEADPMGGVDPYSSSKACSELVISAYRNSYFSETISSRSTAVASARAGNVIGGGDWAHDRLIPDIIKATAKGEPAEIRNPGAQRPWQHVLDPLEGYLMLIEHLWVDGAGFSEGWNFGPDGQDTVPVLRLAETLSELSAGT</sequence>
<reference evidence="3" key="1">
    <citation type="submission" date="2018-05" db="EMBL/GenBank/DDBJ databases">
        <authorList>
            <person name="Lanie J.A."/>
            <person name="Ng W.-L."/>
            <person name="Kazmierczak K.M."/>
            <person name="Andrzejewski T.M."/>
            <person name="Davidsen T.M."/>
            <person name="Wayne K.J."/>
            <person name="Tettelin H."/>
            <person name="Glass J.I."/>
            <person name="Rusch D."/>
            <person name="Podicherti R."/>
            <person name="Tsui H.-C.T."/>
            <person name="Winkler M.E."/>
        </authorList>
    </citation>
    <scope>NUCLEOTIDE SEQUENCE</scope>
</reference>
<dbReference type="Pfam" id="PF01370">
    <property type="entry name" value="Epimerase"/>
    <property type="match status" value="1"/>
</dbReference>
<feature type="non-terminal residue" evidence="3">
    <location>
        <position position="255"/>
    </location>
</feature>
<dbReference type="InterPro" id="IPR001509">
    <property type="entry name" value="Epimerase_deHydtase"/>
</dbReference>
<dbReference type="InterPro" id="IPR036291">
    <property type="entry name" value="NAD(P)-bd_dom_sf"/>
</dbReference>
<protein>
    <recommendedName>
        <fullName evidence="2">NAD-dependent epimerase/dehydratase domain-containing protein</fullName>
    </recommendedName>
</protein>
<dbReference type="AlphaFoldDB" id="A0A382DG17"/>
<organism evidence="3">
    <name type="scientific">marine metagenome</name>
    <dbReference type="NCBI Taxonomy" id="408172"/>
    <lineage>
        <taxon>unclassified sequences</taxon>
        <taxon>metagenomes</taxon>
        <taxon>ecological metagenomes</taxon>
    </lineage>
</organism>
<dbReference type="SUPFAM" id="SSF51735">
    <property type="entry name" value="NAD(P)-binding Rossmann-fold domains"/>
    <property type="match status" value="1"/>
</dbReference>
<evidence type="ECO:0000313" key="3">
    <source>
        <dbReference type="EMBL" id="SVB37420.1"/>
    </source>
</evidence>
<evidence type="ECO:0000259" key="2">
    <source>
        <dbReference type="Pfam" id="PF01370"/>
    </source>
</evidence>
<gene>
    <name evidence="3" type="ORF">METZ01_LOCUS190274</name>
</gene>
<evidence type="ECO:0000256" key="1">
    <source>
        <dbReference type="ARBA" id="ARBA00007637"/>
    </source>
</evidence>
<dbReference type="Gene3D" id="3.90.25.10">
    <property type="entry name" value="UDP-galactose 4-epimerase, domain 1"/>
    <property type="match status" value="1"/>
</dbReference>
<dbReference type="InterPro" id="IPR013445">
    <property type="entry name" value="CDP_4_6_deHydtase"/>
</dbReference>
<proteinExistence type="inferred from homology"/>
<dbReference type="Gene3D" id="3.40.50.720">
    <property type="entry name" value="NAD(P)-binding Rossmann-like Domain"/>
    <property type="match status" value="1"/>
</dbReference>
<dbReference type="PANTHER" id="PTHR43000">
    <property type="entry name" value="DTDP-D-GLUCOSE 4,6-DEHYDRATASE-RELATED"/>
    <property type="match status" value="1"/>
</dbReference>
<name>A0A382DG17_9ZZZZ</name>
<feature type="domain" description="NAD-dependent epimerase/dehydratase" evidence="2">
    <location>
        <begin position="25"/>
        <end position="217"/>
    </location>
</feature>
<dbReference type="NCBIfam" id="TIGR02622">
    <property type="entry name" value="CDP_4_6_dhtase"/>
    <property type="match status" value="1"/>
</dbReference>